<dbReference type="InterPro" id="IPR058625">
    <property type="entry name" value="MdtA-like_BSH"/>
</dbReference>
<dbReference type="EMBL" id="UINC01089155">
    <property type="protein sequence ID" value="SVC39999.1"/>
    <property type="molecule type" value="Genomic_DNA"/>
</dbReference>
<dbReference type="SUPFAM" id="SSF111369">
    <property type="entry name" value="HlyD-like secretion proteins"/>
    <property type="match status" value="1"/>
</dbReference>
<dbReference type="AlphaFoldDB" id="A0A382LTE7"/>
<feature type="non-terminal residue" evidence="3">
    <location>
        <position position="190"/>
    </location>
</feature>
<gene>
    <name evidence="3" type="ORF">METZ01_LOCUS292853</name>
</gene>
<dbReference type="GO" id="GO:0030313">
    <property type="term" value="C:cell envelope"/>
    <property type="evidence" value="ECO:0007669"/>
    <property type="project" value="UniProtKB-SubCell"/>
</dbReference>
<evidence type="ECO:0000256" key="1">
    <source>
        <dbReference type="ARBA" id="ARBA00004196"/>
    </source>
</evidence>
<proteinExistence type="predicted"/>
<accession>A0A382LTE7</accession>
<evidence type="ECO:0000259" key="2">
    <source>
        <dbReference type="Pfam" id="PF25917"/>
    </source>
</evidence>
<name>A0A382LTE7_9ZZZZ</name>
<dbReference type="PANTHER" id="PTHR30386">
    <property type="entry name" value="MEMBRANE FUSION SUBUNIT OF EMRAB-TOLC MULTIDRUG EFFLUX PUMP"/>
    <property type="match status" value="1"/>
</dbReference>
<dbReference type="Pfam" id="PF25917">
    <property type="entry name" value="BSH_RND"/>
    <property type="match status" value="1"/>
</dbReference>
<dbReference type="Gene3D" id="1.10.287.470">
    <property type="entry name" value="Helix hairpin bin"/>
    <property type="match status" value="1"/>
</dbReference>
<feature type="domain" description="Multidrug resistance protein MdtA-like barrel-sandwich hybrid" evidence="2">
    <location>
        <begin position="36"/>
        <end position="76"/>
    </location>
</feature>
<reference evidence="3" key="1">
    <citation type="submission" date="2018-05" db="EMBL/GenBank/DDBJ databases">
        <authorList>
            <person name="Lanie J.A."/>
            <person name="Ng W.-L."/>
            <person name="Kazmierczak K.M."/>
            <person name="Andrzejewski T.M."/>
            <person name="Davidsen T.M."/>
            <person name="Wayne K.J."/>
            <person name="Tettelin H."/>
            <person name="Glass J.I."/>
            <person name="Rusch D."/>
            <person name="Podicherti R."/>
            <person name="Tsui H.-C.T."/>
            <person name="Winkler M.E."/>
        </authorList>
    </citation>
    <scope>NUCLEOTIDE SEQUENCE</scope>
</reference>
<dbReference type="InterPro" id="IPR050739">
    <property type="entry name" value="MFP"/>
</dbReference>
<protein>
    <recommendedName>
        <fullName evidence="2">Multidrug resistance protein MdtA-like barrel-sandwich hybrid domain-containing protein</fullName>
    </recommendedName>
</protein>
<comment type="subcellular location">
    <subcellularLocation>
        <location evidence="1">Cell envelope</location>
    </subcellularLocation>
</comment>
<sequence>MLVVPIIGIIYGAGIWAESLRYITTENAYIKSHVMAVSADVSGRVVEINASDNKAIKKGDVLFRIDPHPYQLEVDAVLAQMDDVKLEIRAKKMAYRAGLQAVEESREALRYMDQEHKRAIELTKRGVGTTARRDAALHDLEMARQQLKTRQDKNQMVLAELGGNPNRPANQDPKYIKLLSEHGIAQLDLD</sequence>
<dbReference type="PANTHER" id="PTHR30386:SF19">
    <property type="entry name" value="MULTIDRUG EXPORT PROTEIN EMRA-RELATED"/>
    <property type="match status" value="1"/>
</dbReference>
<dbReference type="Gene3D" id="2.40.50.100">
    <property type="match status" value="1"/>
</dbReference>
<organism evidence="3">
    <name type="scientific">marine metagenome</name>
    <dbReference type="NCBI Taxonomy" id="408172"/>
    <lineage>
        <taxon>unclassified sequences</taxon>
        <taxon>metagenomes</taxon>
        <taxon>ecological metagenomes</taxon>
    </lineage>
</organism>
<evidence type="ECO:0000313" key="3">
    <source>
        <dbReference type="EMBL" id="SVC39999.1"/>
    </source>
</evidence>